<dbReference type="InterPro" id="IPR010982">
    <property type="entry name" value="Lambda_DNA-bd_dom_sf"/>
</dbReference>
<evidence type="ECO:0000313" key="2">
    <source>
        <dbReference type="EMBL" id="MCS0500609.1"/>
    </source>
</evidence>
<dbReference type="SUPFAM" id="SSF47413">
    <property type="entry name" value="lambda repressor-like DNA-binding domains"/>
    <property type="match status" value="1"/>
</dbReference>
<dbReference type="Gene3D" id="1.10.260.40">
    <property type="entry name" value="lambda repressor-like DNA-binding domains"/>
    <property type="match status" value="1"/>
</dbReference>
<dbReference type="InterPro" id="IPR001387">
    <property type="entry name" value="Cro/C1-type_HTH"/>
</dbReference>
<keyword evidence="3" id="KW-1185">Reference proteome</keyword>
<evidence type="ECO:0000313" key="3">
    <source>
        <dbReference type="Proteomes" id="UP001205337"/>
    </source>
</evidence>
<evidence type="ECO:0000259" key="1">
    <source>
        <dbReference type="Pfam" id="PF13443"/>
    </source>
</evidence>
<proteinExistence type="predicted"/>
<name>A0ABT1ZIR0_9MICO</name>
<dbReference type="Proteomes" id="UP001205337">
    <property type="component" value="Unassembled WGS sequence"/>
</dbReference>
<protein>
    <submittedName>
        <fullName evidence="2">Helix-turn-helix transcriptional regulator</fullName>
    </submittedName>
</protein>
<accession>A0ABT1ZIR0</accession>
<dbReference type="EMBL" id="JANTHX010000008">
    <property type="protein sequence ID" value="MCS0500609.1"/>
    <property type="molecule type" value="Genomic_DNA"/>
</dbReference>
<feature type="domain" description="HTH cro/C1-type" evidence="1">
    <location>
        <begin position="15"/>
        <end position="68"/>
    </location>
</feature>
<comment type="caution">
    <text evidence="2">The sequence shown here is derived from an EMBL/GenBank/DDBJ whole genome shotgun (WGS) entry which is preliminary data.</text>
</comment>
<organism evidence="2 3">
    <name type="scientific">Protaetiibacter mangrovi</name>
    <dbReference type="NCBI Taxonomy" id="2970926"/>
    <lineage>
        <taxon>Bacteria</taxon>
        <taxon>Bacillati</taxon>
        <taxon>Actinomycetota</taxon>
        <taxon>Actinomycetes</taxon>
        <taxon>Micrococcales</taxon>
        <taxon>Microbacteriaceae</taxon>
        <taxon>Protaetiibacter</taxon>
    </lineage>
</organism>
<reference evidence="2 3" key="1">
    <citation type="submission" date="2022-08" db="EMBL/GenBank/DDBJ databases">
        <authorList>
            <person name="Li F."/>
        </authorList>
    </citation>
    <scope>NUCLEOTIDE SEQUENCE [LARGE SCALE GENOMIC DNA]</scope>
    <source>
        <strain evidence="2 3">10F1B-8-1</strain>
    </source>
</reference>
<dbReference type="Pfam" id="PF13443">
    <property type="entry name" value="HTH_26"/>
    <property type="match status" value="1"/>
</dbReference>
<sequence length="76" mass="8192">MATDLPADAAEIARRIEARMARARVSRRDLASRTGIPFATLDRKLDAVQELTFAELHAISACLGTNPSAFIPSAQP</sequence>
<dbReference type="RefSeq" id="WP_258799796.1">
    <property type="nucleotide sequence ID" value="NZ_JANTHX010000008.1"/>
</dbReference>
<gene>
    <name evidence="2" type="ORF">NUH29_13740</name>
</gene>